<dbReference type="RefSeq" id="XP_019054577.1">
    <property type="nucleotide sequence ID" value="XM_019199032.1"/>
</dbReference>
<protein>
    <submittedName>
        <fullName evidence="4">Uncharacterized protein LOC104604966</fullName>
    </submittedName>
</protein>
<dbReference type="GO" id="GO:0008757">
    <property type="term" value="F:S-adenosylmethionine-dependent methyltransferase activity"/>
    <property type="evidence" value="ECO:0007669"/>
    <property type="project" value="InterPro"/>
</dbReference>
<feature type="domain" description="Methyltransferase type 11" evidence="2">
    <location>
        <begin position="103"/>
        <end position="184"/>
    </location>
</feature>
<gene>
    <name evidence="4" type="primary">LOC104604966</name>
</gene>
<evidence type="ECO:0000256" key="1">
    <source>
        <dbReference type="SAM" id="Phobius"/>
    </source>
</evidence>
<dbReference type="OrthoDB" id="682522at2759"/>
<dbReference type="GeneID" id="104604966"/>
<dbReference type="Pfam" id="PF08241">
    <property type="entry name" value="Methyltransf_11"/>
    <property type="match status" value="1"/>
</dbReference>
<accession>A0A1U8Q7J7</accession>
<keyword evidence="1" id="KW-1133">Transmembrane helix</keyword>
<dbReference type="eggNOG" id="ENOG502R2IK">
    <property type="taxonomic scope" value="Eukaryota"/>
</dbReference>
<dbReference type="OMA" id="KHNRRIW"/>
<keyword evidence="3" id="KW-1185">Reference proteome</keyword>
<dbReference type="PANTHER" id="PTHR45085:SF3">
    <property type="entry name" value="S-ADENOSYL-L-METHIONINE-DEPENDENT METHYLTRANSFERASES SUPERFAMILY PROTEIN"/>
    <property type="match status" value="1"/>
</dbReference>
<evidence type="ECO:0000313" key="4">
    <source>
        <dbReference type="RefSeq" id="XP_019054577.1"/>
    </source>
</evidence>
<evidence type="ECO:0000259" key="2">
    <source>
        <dbReference type="Pfam" id="PF08241"/>
    </source>
</evidence>
<evidence type="ECO:0000313" key="3">
    <source>
        <dbReference type="Proteomes" id="UP000189703"/>
    </source>
</evidence>
<feature type="transmembrane region" description="Helical" evidence="1">
    <location>
        <begin position="12"/>
        <end position="29"/>
    </location>
</feature>
<dbReference type="KEGG" id="nnu:104604966"/>
<dbReference type="InParanoid" id="A0A1U8Q7J7"/>
<dbReference type="AlphaFoldDB" id="A0A1U8Q7J7"/>
<dbReference type="PANTHER" id="PTHR45085">
    <property type="entry name" value="F21J9.14"/>
    <property type="match status" value="1"/>
</dbReference>
<proteinExistence type="predicted"/>
<keyword evidence="1" id="KW-0812">Transmembrane</keyword>
<keyword evidence="1" id="KW-0472">Membrane</keyword>
<sequence>MDRHVQALLNRLSCVAVTIATFTLLLLFIRTPETCISDSDPRAAKIKFPRSSCDSTHREIISLEKKNRRLWSTKIWRKNVDSYTELFHGIQSMGFLTIHSRVLCVSAGAGHEVKALLEMGVTDVTGVELIDSLPLVSRADPHNLPFFDGVFDVGFSAHFSESLFPSRFVSEMKRTVRPGGVCILAVQLCSDEELREITGLFKRSKLVGARNITLIGLKMTEIIMRNRGPP</sequence>
<dbReference type="InterPro" id="IPR029063">
    <property type="entry name" value="SAM-dependent_MTases_sf"/>
</dbReference>
<reference evidence="4" key="1">
    <citation type="submission" date="2025-08" db="UniProtKB">
        <authorList>
            <consortium name="RefSeq"/>
        </authorList>
    </citation>
    <scope>IDENTIFICATION</scope>
</reference>
<dbReference type="Gene3D" id="3.40.50.150">
    <property type="entry name" value="Vaccinia Virus protein VP39"/>
    <property type="match status" value="1"/>
</dbReference>
<organism evidence="3 4">
    <name type="scientific">Nelumbo nucifera</name>
    <name type="common">Sacred lotus</name>
    <dbReference type="NCBI Taxonomy" id="4432"/>
    <lineage>
        <taxon>Eukaryota</taxon>
        <taxon>Viridiplantae</taxon>
        <taxon>Streptophyta</taxon>
        <taxon>Embryophyta</taxon>
        <taxon>Tracheophyta</taxon>
        <taxon>Spermatophyta</taxon>
        <taxon>Magnoliopsida</taxon>
        <taxon>Proteales</taxon>
        <taxon>Nelumbonaceae</taxon>
        <taxon>Nelumbo</taxon>
    </lineage>
</organism>
<name>A0A1U8Q7J7_NELNU</name>
<dbReference type="FunCoup" id="A0A1U8Q7J7">
    <property type="interactions" value="7"/>
</dbReference>
<dbReference type="Proteomes" id="UP000189703">
    <property type="component" value="Unplaced"/>
</dbReference>
<dbReference type="InterPro" id="IPR013216">
    <property type="entry name" value="Methyltransf_11"/>
</dbReference>
<dbReference type="SUPFAM" id="SSF53335">
    <property type="entry name" value="S-adenosyl-L-methionine-dependent methyltransferases"/>
    <property type="match status" value="1"/>
</dbReference>